<dbReference type="Proteomes" id="UP001155840">
    <property type="component" value="Unassembled WGS sequence"/>
</dbReference>
<evidence type="ECO:0000313" key="2">
    <source>
        <dbReference type="EMBL" id="NHT75636.1"/>
    </source>
</evidence>
<dbReference type="RefSeq" id="WP_110801699.1">
    <property type="nucleotide sequence ID" value="NZ_JAANCM010000003.1"/>
</dbReference>
<evidence type="ECO:0000313" key="3">
    <source>
        <dbReference type="Proteomes" id="UP001155840"/>
    </source>
</evidence>
<feature type="transmembrane region" description="Helical" evidence="1">
    <location>
        <begin position="51"/>
        <end position="75"/>
    </location>
</feature>
<dbReference type="AlphaFoldDB" id="A0AA44CBR9"/>
<comment type="caution">
    <text evidence="2">The sequence shown here is derived from an EMBL/GenBank/DDBJ whole genome shotgun (WGS) entry which is preliminary data.</text>
</comment>
<keyword evidence="1" id="KW-1133">Transmembrane helix</keyword>
<dbReference type="Gene3D" id="1.10.4160.10">
    <property type="entry name" value="Hydantoin permease"/>
    <property type="match status" value="1"/>
</dbReference>
<evidence type="ECO:0000256" key="1">
    <source>
        <dbReference type="SAM" id="Phobius"/>
    </source>
</evidence>
<sequence>MCRLLALGGIVGDLFSWATFLTAVVPPIGGIIVADYYVVRAHSVFLRGHEMRFNAAALIALGVAVAATLFIWFYLLDIVTPLVGAPLAGFLYLALAAIAPDRLGVGLGRGSLGAEAVD</sequence>
<accession>A0AA44CBR9</accession>
<gene>
    <name evidence="2" type="ORF">G8E10_07760</name>
</gene>
<feature type="transmembrane region" description="Helical" evidence="1">
    <location>
        <begin position="14"/>
        <end position="39"/>
    </location>
</feature>
<organism evidence="2 3">
    <name type="scientific">Ferranicluibacter rubi</name>
    <dbReference type="NCBI Taxonomy" id="2715133"/>
    <lineage>
        <taxon>Bacteria</taxon>
        <taxon>Pseudomonadati</taxon>
        <taxon>Pseudomonadota</taxon>
        <taxon>Alphaproteobacteria</taxon>
        <taxon>Hyphomicrobiales</taxon>
        <taxon>Rhizobiaceae</taxon>
        <taxon>Ferranicluibacter</taxon>
    </lineage>
</organism>
<proteinExistence type="predicted"/>
<keyword evidence="3" id="KW-1185">Reference proteome</keyword>
<feature type="transmembrane region" description="Helical" evidence="1">
    <location>
        <begin position="81"/>
        <end position="99"/>
    </location>
</feature>
<reference evidence="2" key="1">
    <citation type="submission" date="2020-03" db="EMBL/GenBank/DDBJ databases">
        <title>Ferranicluibacter endophyticum gen. nov., sp. nov., a new genus isolated from Rubus ulmifolius Schott. stem.</title>
        <authorList>
            <person name="Roca-Couso R."/>
            <person name="Flores-Felix J.D."/>
            <person name="Igual J.M."/>
            <person name="Rivas R."/>
        </authorList>
    </citation>
    <scope>NUCLEOTIDE SEQUENCE</scope>
    <source>
        <strain evidence="2">CRRU44</strain>
    </source>
</reference>
<keyword evidence="1" id="KW-0812">Transmembrane</keyword>
<protein>
    <submittedName>
        <fullName evidence="2">Uncharacterized protein</fullName>
    </submittedName>
</protein>
<keyword evidence="1" id="KW-0472">Membrane</keyword>
<name>A0AA44CBR9_9HYPH</name>
<dbReference type="EMBL" id="JAANCM010000003">
    <property type="protein sequence ID" value="NHT75636.1"/>
    <property type="molecule type" value="Genomic_DNA"/>
</dbReference>